<evidence type="ECO:0000313" key="6">
    <source>
        <dbReference type="Proteomes" id="UP000799537"/>
    </source>
</evidence>
<evidence type="ECO:0000256" key="3">
    <source>
        <dbReference type="ARBA" id="ARBA00023239"/>
    </source>
</evidence>
<dbReference type="Gene3D" id="3.20.20.60">
    <property type="entry name" value="Phosphoenolpyruvate-binding domains"/>
    <property type="match status" value="1"/>
</dbReference>
<dbReference type="GO" id="GO:0046872">
    <property type="term" value="F:metal ion binding"/>
    <property type="evidence" value="ECO:0007669"/>
    <property type="project" value="UniProtKB-KW"/>
</dbReference>
<name>A0A6A6CK64_ZASCE</name>
<evidence type="ECO:0000259" key="4">
    <source>
        <dbReference type="Pfam" id="PF03328"/>
    </source>
</evidence>
<dbReference type="InterPro" id="IPR040442">
    <property type="entry name" value="Pyrv_kinase-like_dom_sf"/>
</dbReference>
<dbReference type="OrthoDB" id="1621678at2759"/>
<organism evidence="5 6">
    <name type="scientific">Zasmidium cellare ATCC 36951</name>
    <dbReference type="NCBI Taxonomy" id="1080233"/>
    <lineage>
        <taxon>Eukaryota</taxon>
        <taxon>Fungi</taxon>
        <taxon>Dikarya</taxon>
        <taxon>Ascomycota</taxon>
        <taxon>Pezizomycotina</taxon>
        <taxon>Dothideomycetes</taxon>
        <taxon>Dothideomycetidae</taxon>
        <taxon>Mycosphaerellales</taxon>
        <taxon>Mycosphaerellaceae</taxon>
        <taxon>Zasmidium</taxon>
    </lineage>
</organism>
<gene>
    <name evidence="5" type="ORF">M409DRAFT_66105</name>
</gene>
<dbReference type="GO" id="GO:0016832">
    <property type="term" value="F:aldehyde-lyase activity"/>
    <property type="evidence" value="ECO:0007669"/>
    <property type="project" value="TreeGrafter"/>
</dbReference>
<evidence type="ECO:0000256" key="2">
    <source>
        <dbReference type="ARBA" id="ARBA00022723"/>
    </source>
</evidence>
<proteinExistence type="inferred from homology"/>
<dbReference type="InterPro" id="IPR015813">
    <property type="entry name" value="Pyrv/PenolPyrv_kinase-like_dom"/>
</dbReference>
<dbReference type="SUPFAM" id="SSF51621">
    <property type="entry name" value="Phosphoenolpyruvate/pyruvate domain"/>
    <property type="match status" value="1"/>
</dbReference>
<dbReference type="InterPro" id="IPR005000">
    <property type="entry name" value="Aldolase/citrate-lyase_domain"/>
</dbReference>
<dbReference type="EMBL" id="ML993593">
    <property type="protein sequence ID" value="KAF2167627.1"/>
    <property type="molecule type" value="Genomic_DNA"/>
</dbReference>
<evidence type="ECO:0000256" key="1">
    <source>
        <dbReference type="ARBA" id="ARBA00005568"/>
    </source>
</evidence>
<sequence length="263" mass="28380">MTTVSQNAIEVARKSGLCKLFGIKLITHPSVVYFAANAGFDALFIDLEHSTLSLENAAGLCVSALSLNLTPFVRVPYQCGDGFKQRVLDNGARGIVFPHIYDEGDAKAAVRICKYPPTGSRSMTGQLPLFDFKTTPQAKVMHEMNEHGSTILLQIETVASVDNVEAIAAVSGVDVLLIGANDLSIEMGIAGDFENERFRDALRKVSKACHANGKIMGLAGVYNHLEYQRWAVRELGVRLILGDQDAALVAAGSKKCVEALSRL</sequence>
<feature type="domain" description="HpcH/HpaI aldolase/citrate lyase" evidence="4">
    <location>
        <begin position="28"/>
        <end position="214"/>
    </location>
</feature>
<keyword evidence="6" id="KW-1185">Reference proteome</keyword>
<accession>A0A6A6CK64</accession>
<dbReference type="AlphaFoldDB" id="A0A6A6CK64"/>
<keyword evidence="2" id="KW-0479">Metal-binding</keyword>
<dbReference type="RefSeq" id="XP_033668516.1">
    <property type="nucleotide sequence ID" value="XM_033816787.1"/>
</dbReference>
<protein>
    <recommendedName>
        <fullName evidence="4">HpcH/HpaI aldolase/citrate lyase domain-containing protein</fullName>
    </recommendedName>
</protein>
<dbReference type="GO" id="GO:0005737">
    <property type="term" value="C:cytoplasm"/>
    <property type="evidence" value="ECO:0007669"/>
    <property type="project" value="TreeGrafter"/>
</dbReference>
<keyword evidence="3" id="KW-0456">Lyase</keyword>
<dbReference type="Pfam" id="PF03328">
    <property type="entry name" value="HpcH_HpaI"/>
    <property type="match status" value="1"/>
</dbReference>
<evidence type="ECO:0000313" key="5">
    <source>
        <dbReference type="EMBL" id="KAF2167627.1"/>
    </source>
</evidence>
<dbReference type="PANTHER" id="PTHR30502">
    <property type="entry name" value="2-KETO-3-DEOXY-L-RHAMNONATE ALDOLASE"/>
    <property type="match status" value="1"/>
</dbReference>
<reference evidence="5" key="1">
    <citation type="journal article" date="2020" name="Stud. Mycol.">
        <title>101 Dothideomycetes genomes: a test case for predicting lifestyles and emergence of pathogens.</title>
        <authorList>
            <person name="Haridas S."/>
            <person name="Albert R."/>
            <person name="Binder M."/>
            <person name="Bloem J."/>
            <person name="Labutti K."/>
            <person name="Salamov A."/>
            <person name="Andreopoulos B."/>
            <person name="Baker S."/>
            <person name="Barry K."/>
            <person name="Bills G."/>
            <person name="Bluhm B."/>
            <person name="Cannon C."/>
            <person name="Castanera R."/>
            <person name="Culley D."/>
            <person name="Daum C."/>
            <person name="Ezra D."/>
            <person name="Gonzalez J."/>
            <person name="Henrissat B."/>
            <person name="Kuo A."/>
            <person name="Liang C."/>
            <person name="Lipzen A."/>
            <person name="Lutzoni F."/>
            <person name="Magnuson J."/>
            <person name="Mondo S."/>
            <person name="Nolan M."/>
            <person name="Ohm R."/>
            <person name="Pangilinan J."/>
            <person name="Park H.-J."/>
            <person name="Ramirez L."/>
            <person name="Alfaro M."/>
            <person name="Sun H."/>
            <person name="Tritt A."/>
            <person name="Yoshinaga Y."/>
            <person name="Zwiers L.-H."/>
            <person name="Turgeon B."/>
            <person name="Goodwin S."/>
            <person name="Spatafora J."/>
            <person name="Crous P."/>
            <person name="Grigoriev I."/>
        </authorList>
    </citation>
    <scope>NUCLEOTIDE SEQUENCE</scope>
    <source>
        <strain evidence="5">ATCC 36951</strain>
    </source>
</reference>
<dbReference type="GeneID" id="54570059"/>
<dbReference type="Proteomes" id="UP000799537">
    <property type="component" value="Unassembled WGS sequence"/>
</dbReference>
<comment type="similarity">
    <text evidence="1">Belongs to the HpcH/HpaI aldolase family.</text>
</comment>
<dbReference type="InterPro" id="IPR050251">
    <property type="entry name" value="HpcH-HpaI_aldolase"/>
</dbReference>
<dbReference type="PANTHER" id="PTHR30502:SF0">
    <property type="entry name" value="PHOSPHOENOLPYRUVATE CARBOXYLASE FAMILY PROTEIN"/>
    <property type="match status" value="1"/>
</dbReference>